<dbReference type="Proteomes" id="UP000001699">
    <property type="component" value="Unassembled WGS sequence"/>
</dbReference>
<evidence type="ECO:0000313" key="1">
    <source>
        <dbReference type="EMBL" id="EDP54324.1"/>
    </source>
</evidence>
<evidence type="ECO:0000313" key="2">
    <source>
        <dbReference type="Proteomes" id="UP000001699"/>
    </source>
</evidence>
<accession>B0XW72</accession>
<sequence length="75" mass="8629">MRADIDAMNEWVDGKMHKWALDRVKGHLHLGQLGHQPYLLTPPRWTFGCTLTTARFDLAYYLASDPVSQGSRERT</sequence>
<reference evidence="1 2" key="1">
    <citation type="journal article" date="2008" name="PLoS Genet.">
        <title>Genomic islands in the pathogenic filamentous fungus Aspergillus fumigatus.</title>
        <authorList>
            <person name="Fedorova N.D."/>
            <person name="Khaldi N."/>
            <person name="Joardar V.S."/>
            <person name="Maiti R."/>
            <person name="Amedeo P."/>
            <person name="Anderson M.J."/>
            <person name="Crabtree J."/>
            <person name="Silva J.C."/>
            <person name="Badger J.H."/>
            <person name="Albarraq A."/>
            <person name="Angiuoli S."/>
            <person name="Bussey H."/>
            <person name="Bowyer P."/>
            <person name="Cotty P.J."/>
            <person name="Dyer P.S."/>
            <person name="Egan A."/>
            <person name="Galens K."/>
            <person name="Fraser-Liggett C.M."/>
            <person name="Haas B.J."/>
            <person name="Inman J.M."/>
            <person name="Kent R."/>
            <person name="Lemieux S."/>
            <person name="Malavazi I."/>
            <person name="Orvis J."/>
            <person name="Roemer T."/>
            <person name="Ronning C.M."/>
            <person name="Sundaram J.P."/>
            <person name="Sutton G."/>
            <person name="Turner G."/>
            <person name="Venter J.C."/>
            <person name="White O.R."/>
            <person name="Whitty B.R."/>
            <person name="Youngman P."/>
            <person name="Wolfe K.H."/>
            <person name="Goldman G.H."/>
            <person name="Wortman J.R."/>
            <person name="Jiang B."/>
            <person name="Denning D.W."/>
            <person name="Nierman W.C."/>
        </authorList>
    </citation>
    <scope>NUCLEOTIDE SEQUENCE [LARGE SCALE GENOMIC DNA]</scope>
    <source>
        <strain evidence="2">CBS 144.89 / FGSC A1163 / CEA10</strain>
    </source>
</reference>
<dbReference type="AlphaFoldDB" id="B0XW72"/>
<proteinExistence type="predicted"/>
<gene>
    <name evidence="1" type="ORF">AFUB_023800</name>
</gene>
<dbReference type="HOGENOM" id="CLU_2670630_0_0_1"/>
<name>B0XW72_ASPFC</name>
<dbReference type="VEuPathDB" id="FungiDB:AFUB_023800"/>
<keyword evidence="2" id="KW-1185">Reference proteome</keyword>
<protein>
    <submittedName>
        <fullName evidence="1">Uncharacterized protein</fullName>
    </submittedName>
</protein>
<dbReference type="EMBL" id="DS499595">
    <property type="protein sequence ID" value="EDP54324.1"/>
    <property type="molecule type" value="Genomic_DNA"/>
</dbReference>
<organism evidence="1 2">
    <name type="scientific">Aspergillus fumigatus (strain CBS 144.89 / FGSC A1163 / CEA10)</name>
    <name type="common">Neosartorya fumigata</name>
    <dbReference type="NCBI Taxonomy" id="451804"/>
    <lineage>
        <taxon>Eukaryota</taxon>
        <taxon>Fungi</taxon>
        <taxon>Dikarya</taxon>
        <taxon>Ascomycota</taxon>
        <taxon>Pezizomycotina</taxon>
        <taxon>Eurotiomycetes</taxon>
        <taxon>Eurotiomycetidae</taxon>
        <taxon>Eurotiales</taxon>
        <taxon>Aspergillaceae</taxon>
        <taxon>Aspergillus</taxon>
        <taxon>Aspergillus subgen. Fumigati</taxon>
    </lineage>
</organism>